<feature type="transmembrane region" description="Helical" evidence="7">
    <location>
        <begin position="29"/>
        <end position="47"/>
    </location>
</feature>
<sequence>MKFLIAILGLLIVFGLALLVSSDRKKVKIKPIIFMVIIQLILTYLLLNTKFGLVIINSIADGFGKLLEWANEGISFVFGGIANEGAAPFFLNVLLPIVFISALIGILQHFKILPFIMKWIGLLLSKINGMGKLESYNAVASAIVGQSEVFITLKKQLGAIPPARMYTLCASAMSTVSMSIVGAYMTMIEPKYVVTAIVINMFGGFIIASIINPYTVTDDDDILVVEEGAEKQSFFEMLGEYIMDGFKVAMTVAAMLIGFVALIAGINSLFDMIIGISFQDILGYIFAPFAFIMGVPISETVTAGGIMATKLVTNEFVAMLSLGDAAKTLSDRTIGIVSVFLVSFANFSSIGIIAGAVKGLHEKQGNVVARFGLKLLYGATLVSILSAIIVSVII</sequence>
<name>A0A120GQA5_9BACI</name>
<accession>A0A120GQA5</accession>
<comment type="similarity">
    <text evidence="2">Belongs to the concentrative nucleoside transporter (CNT) (TC 2.A.41) family.</text>
</comment>
<dbReference type="InterPro" id="IPR011642">
    <property type="entry name" value="Gate_dom"/>
</dbReference>
<dbReference type="RefSeq" id="WP_061141385.1">
    <property type="nucleotide sequence ID" value="NZ_LNNH01000012.1"/>
</dbReference>
<dbReference type="InterPro" id="IPR011657">
    <property type="entry name" value="CNT_C_dom"/>
</dbReference>
<feature type="transmembrane region" description="Helical" evidence="7">
    <location>
        <begin position="375"/>
        <end position="393"/>
    </location>
</feature>
<evidence type="ECO:0000313" key="11">
    <source>
        <dbReference type="EMBL" id="KWW21032.1"/>
    </source>
</evidence>
<feature type="transmembrane region" description="Helical" evidence="7">
    <location>
        <begin position="334"/>
        <end position="355"/>
    </location>
</feature>
<feature type="transmembrane region" description="Helical" evidence="7">
    <location>
        <begin position="281"/>
        <end position="297"/>
    </location>
</feature>
<dbReference type="Pfam" id="PF01773">
    <property type="entry name" value="Nucleos_tra2_N"/>
    <property type="match status" value="1"/>
</dbReference>
<evidence type="ECO:0000256" key="3">
    <source>
        <dbReference type="ARBA" id="ARBA00022475"/>
    </source>
</evidence>
<dbReference type="Pfam" id="PF07670">
    <property type="entry name" value="Gate"/>
    <property type="match status" value="1"/>
</dbReference>
<evidence type="ECO:0000256" key="1">
    <source>
        <dbReference type="ARBA" id="ARBA00004651"/>
    </source>
</evidence>
<feature type="transmembrane region" description="Helical" evidence="7">
    <location>
        <begin position="192"/>
        <end position="211"/>
    </location>
</feature>
<dbReference type="EMBL" id="LNNH01000012">
    <property type="protein sequence ID" value="KWW21032.1"/>
    <property type="molecule type" value="Genomic_DNA"/>
</dbReference>
<feature type="transmembrane region" description="Helical" evidence="7">
    <location>
        <begin position="248"/>
        <end position="269"/>
    </location>
</feature>
<dbReference type="GO" id="GO:0015293">
    <property type="term" value="F:symporter activity"/>
    <property type="evidence" value="ECO:0007669"/>
    <property type="project" value="TreeGrafter"/>
</dbReference>
<keyword evidence="6 7" id="KW-0472">Membrane</keyword>
<evidence type="ECO:0000256" key="5">
    <source>
        <dbReference type="ARBA" id="ARBA00022989"/>
    </source>
</evidence>
<evidence type="ECO:0000313" key="12">
    <source>
        <dbReference type="Proteomes" id="UP000064189"/>
    </source>
</evidence>
<dbReference type="Pfam" id="PF07662">
    <property type="entry name" value="Nucleos_tra2_C"/>
    <property type="match status" value="1"/>
</dbReference>
<protein>
    <submittedName>
        <fullName evidence="11">Pyrimidine nucleoside transporter NupC</fullName>
    </submittedName>
</protein>
<dbReference type="GO" id="GO:0005886">
    <property type="term" value="C:plasma membrane"/>
    <property type="evidence" value="ECO:0007669"/>
    <property type="project" value="UniProtKB-SubCell"/>
</dbReference>
<feature type="domain" description="Concentrative nucleoside transporter C-terminal" evidence="9">
    <location>
        <begin position="192"/>
        <end position="390"/>
    </location>
</feature>
<evidence type="ECO:0000256" key="6">
    <source>
        <dbReference type="ARBA" id="ARBA00023136"/>
    </source>
</evidence>
<proteinExistence type="inferred from homology"/>
<feature type="domain" description="Nucleoside transporter/FeoB GTPase Gate" evidence="10">
    <location>
        <begin position="90"/>
        <end position="190"/>
    </location>
</feature>
<reference evidence="11 12" key="1">
    <citation type="submission" date="2015-11" db="EMBL/GenBank/DDBJ databases">
        <title>Genome Sequence of Bacillus simplex strain VanAntwerpen2.</title>
        <authorList>
            <person name="Couger M.B."/>
        </authorList>
    </citation>
    <scope>NUCLEOTIDE SEQUENCE [LARGE SCALE GENOMIC DNA]</scope>
    <source>
        <strain evidence="11 12">VanAntwerpen02</strain>
    </source>
</reference>
<dbReference type="GO" id="GO:0005337">
    <property type="term" value="F:nucleoside transmembrane transporter activity"/>
    <property type="evidence" value="ECO:0007669"/>
    <property type="project" value="InterPro"/>
</dbReference>
<dbReference type="InterPro" id="IPR008276">
    <property type="entry name" value="C_nuclsd_transpt"/>
</dbReference>
<organism evidence="11 12">
    <name type="scientific">Peribacillus simplex</name>
    <dbReference type="NCBI Taxonomy" id="1478"/>
    <lineage>
        <taxon>Bacteria</taxon>
        <taxon>Bacillati</taxon>
        <taxon>Bacillota</taxon>
        <taxon>Bacilli</taxon>
        <taxon>Bacillales</taxon>
        <taxon>Bacillaceae</taxon>
        <taxon>Peribacillus</taxon>
    </lineage>
</organism>
<comment type="caution">
    <text evidence="11">The sequence shown here is derived from an EMBL/GenBank/DDBJ whole genome shotgun (WGS) entry which is preliminary data.</text>
</comment>
<evidence type="ECO:0000256" key="7">
    <source>
        <dbReference type="SAM" id="Phobius"/>
    </source>
</evidence>
<dbReference type="PANTHER" id="PTHR10590">
    <property type="entry name" value="SODIUM/NUCLEOSIDE COTRANSPORTER"/>
    <property type="match status" value="1"/>
</dbReference>
<evidence type="ECO:0000259" key="8">
    <source>
        <dbReference type="Pfam" id="PF01773"/>
    </source>
</evidence>
<keyword evidence="4 7" id="KW-0812">Transmembrane</keyword>
<comment type="subcellular location">
    <subcellularLocation>
        <location evidence="1">Cell membrane</location>
        <topology evidence="1">Multi-pass membrane protein</topology>
    </subcellularLocation>
</comment>
<dbReference type="InterPro" id="IPR002668">
    <property type="entry name" value="CNT_N_dom"/>
</dbReference>
<evidence type="ECO:0000256" key="2">
    <source>
        <dbReference type="ARBA" id="ARBA00009033"/>
    </source>
</evidence>
<keyword evidence="5 7" id="KW-1133">Transmembrane helix</keyword>
<feature type="transmembrane region" description="Helical" evidence="7">
    <location>
        <begin position="89"/>
        <end position="110"/>
    </location>
</feature>
<dbReference type="Proteomes" id="UP000064189">
    <property type="component" value="Unassembled WGS sequence"/>
</dbReference>
<keyword evidence="12" id="KW-1185">Reference proteome</keyword>
<feature type="domain" description="Concentrative nucleoside transporter N-terminal" evidence="8">
    <location>
        <begin position="8"/>
        <end position="80"/>
    </location>
</feature>
<evidence type="ECO:0000256" key="4">
    <source>
        <dbReference type="ARBA" id="ARBA00022692"/>
    </source>
</evidence>
<feature type="transmembrane region" description="Helical" evidence="7">
    <location>
        <begin position="165"/>
        <end position="185"/>
    </location>
</feature>
<gene>
    <name evidence="11" type="ORF">AS888_15535</name>
</gene>
<evidence type="ECO:0000259" key="9">
    <source>
        <dbReference type="Pfam" id="PF07662"/>
    </source>
</evidence>
<dbReference type="AlphaFoldDB" id="A0A120GQA5"/>
<keyword evidence="3" id="KW-1003">Cell membrane</keyword>
<dbReference type="PANTHER" id="PTHR10590:SF23">
    <property type="entry name" value="NUPC_NUPG FAMILY NUCLEOSIDE CNT TRANSPORTER"/>
    <property type="match status" value="1"/>
</dbReference>
<evidence type="ECO:0000259" key="10">
    <source>
        <dbReference type="Pfam" id="PF07670"/>
    </source>
</evidence>